<keyword evidence="2" id="KW-1185">Reference proteome</keyword>
<dbReference type="EMBL" id="JAAGPU010000027">
    <property type="protein sequence ID" value="NEU05851.1"/>
    <property type="molecule type" value="Genomic_DNA"/>
</dbReference>
<protein>
    <submittedName>
        <fullName evidence="1">Uncharacterized protein</fullName>
    </submittedName>
</protein>
<comment type="caution">
    <text evidence="1">The sequence shown here is derived from an EMBL/GenBank/DDBJ whole genome shotgun (WGS) entry which is preliminary data.</text>
</comment>
<accession>A0A6M0H7N7</accession>
<dbReference type="Proteomes" id="UP000481872">
    <property type="component" value="Unassembled WGS sequence"/>
</dbReference>
<dbReference type="AlphaFoldDB" id="A0A6M0H7N7"/>
<reference evidence="1 2" key="1">
    <citation type="submission" date="2020-02" db="EMBL/GenBank/DDBJ databases">
        <title>Genome assembly of a novel Clostridium senegalense strain.</title>
        <authorList>
            <person name="Gupta T.B."/>
            <person name="Jauregui R."/>
            <person name="Maclean P."/>
            <person name="Nawarathana A."/>
            <person name="Brightwell G."/>
        </authorList>
    </citation>
    <scope>NUCLEOTIDE SEQUENCE [LARGE SCALE GENOMIC DNA]</scope>
    <source>
        <strain evidence="1 2">AGRFS4</strain>
    </source>
</reference>
<evidence type="ECO:0000313" key="2">
    <source>
        <dbReference type="Proteomes" id="UP000481872"/>
    </source>
</evidence>
<sequence length="52" mass="5867">MFGTGFDLLVKKYKTRRASSVSEENKFTVPGPFVMERTLGVIAYLKVSLKPE</sequence>
<name>A0A6M0H7N7_9CLOT</name>
<gene>
    <name evidence="1" type="ORF">G3M99_13525</name>
</gene>
<dbReference type="RefSeq" id="WP_199870495.1">
    <property type="nucleotide sequence ID" value="NZ_JAAGPU010000027.1"/>
</dbReference>
<evidence type="ECO:0000313" key="1">
    <source>
        <dbReference type="EMBL" id="NEU05851.1"/>
    </source>
</evidence>
<proteinExistence type="predicted"/>
<organism evidence="1 2">
    <name type="scientific">Clostridium senegalense</name>
    <dbReference type="NCBI Taxonomy" id="1465809"/>
    <lineage>
        <taxon>Bacteria</taxon>
        <taxon>Bacillati</taxon>
        <taxon>Bacillota</taxon>
        <taxon>Clostridia</taxon>
        <taxon>Eubacteriales</taxon>
        <taxon>Clostridiaceae</taxon>
        <taxon>Clostridium</taxon>
    </lineage>
</organism>